<reference evidence="2" key="1">
    <citation type="submission" date="2014-12" db="EMBL/GenBank/DDBJ databases">
        <title>Insight into the proteome of Arion vulgaris.</title>
        <authorList>
            <person name="Aradska J."/>
            <person name="Bulat T."/>
            <person name="Smidak R."/>
            <person name="Sarate P."/>
            <person name="Gangsoo J."/>
            <person name="Sialana F."/>
            <person name="Bilban M."/>
            <person name="Lubec G."/>
        </authorList>
    </citation>
    <scope>NUCLEOTIDE SEQUENCE</scope>
    <source>
        <tissue evidence="2">Skin</tissue>
    </source>
</reference>
<dbReference type="GO" id="GO:0003824">
    <property type="term" value="F:catalytic activity"/>
    <property type="evidence" value="ECO:0007669"/>
    <property type="project" value="InterPro"/>
</dbReference>
<gene>
    <name evidence="2" type="primary">ORF207039</name>
</gene>
<protein>
    <recommendedName>
        <fullName evidence="1">Endonuclease/exonuclease/phosphatase domain-containing protein</fullName>
    </recommendedName>
</protein>
<dbReference type="InterPro" id="IPR027124">
    <property type="entry name" value="Swc5/CFDP1/2"/>
</dbReference>
<dbReference type="EMBL" id="HACG01048595">
    <property type="protein sequence ID" value="CEK95460.1"/>
    <property type="molecule type" value="Transcribed_RNA"/>
</dbReference>
<dbReference type="PANTHER" id="PTHR23227">
    <property type="entry name" value="BUCENTAUR RELATED"/>
    <property type="match status" value="1"/>
</dbReference>
<dbReference type="InterPro" id="IPR005135">
    <property type="entry name" value="Endo/exonuclease/phosphatase"/>
</dbReference>
<dbReference type="Gene3D" id="3.60.10.10">
    <property type="entry name" value="Endonuclease/exonuclease/phosphatase"/>
    <property type="match status" value="1"/>
</dbReference>
<accession>A0A0B7BTK3</accession>
<dbReference type="SUPFAM" id="SSF56219">
    <property type="entry name" value="DNase I-like"/>
    <property type="match status" value="1"/>
</dbReference>
<dbReference type="PANTHER" id="PTHR23227:SF67">
    <property type="entry name" value="CRANIOFACIAL DEVELOPMENT PROTEIN 2-LIKE"/>
    <property type="match status" value="1"/>
</dbReference>
<sequence length="189" mass="21316">MLSEPTLALKLPRIISVSAFGTVAMNLSLTSSGLQTSKADITLESKIYKEQWIKLAKLIVMGDFNAKVGKETAEEEEKIKGPFSIGQRNERGTKLIEFCLENNISITNTLSRQHPRRLYTWTSLDGNTRNQIDYILVQRRWITGILSVKTLPGADCDSDHKLLVAEFKLRLKTTKKAAGPIRLIQMLFH</sequence>
<dbReference type="AlphaFoldDB" id="A0A0B7BTK3"/>
<name>A0A0B7BTK3_9EUPU</name>
<evidence type="ECO:0000259" key="1">
    <source>
        <dbReference type="Pfam" id="PF14529"/>
    </source>
</evidence>
<dbReference type="InterPro" id="IPR036691">
    <property type="entry name" value="Endo/exonu/phosph_ase_sf"/>
</dbReference>
<proteinExistence type="predicted"/>
<evidence type="ECO:0000313" key="2">
    <source>
        <dbReference type="EMBL" id="CEK95460.1"/>
    </source>
</evidence>
<dbReference type="Pfam" id="PF14529">
    <property type="entry name" value="Exo_endo_phos_2"/>
    <property type="match status" value="1"/>
</dbReference>
<feature type="domain" description="Endonuclease/exonuclease/phosphatase" evidence="1">
    <location>
        <begin position="57"/>
        <end position="162"/>
    </location>
</feature>
<organism evidence="2">
    <name type="scientific">Arion vulgaris</name>
    <dbReference type="NCBI Taxonomy" id="1028688"/>
    <lineage>
        <taxon>Eukaryota</taxon>
        <taxon>Metazoa</taxon>
        <taxon>Spiralia</taxon>
        <taxon>Lophotrochozoa</taxon>
        <taxon>Mollusca</taxon>
        <taxon>Gastropoda</taxon>
        <taxon>Heterobranchia</taxon>
        <taxon>Euthyneura</taxon>
        <taxon>Panpulmonata</taxon>
        <taxon>Eupulmonata</taxon>
        <taxon>Stylommatophora</taxon>
        <taxon>Helicina</taxon>
        <taxon>Arionoidea</taxon>
        <taxon>Arionidae</taxon>
        <taxon>Arion</taxon>
    </lineage>
</organism>